<dbReference type="PANTHER" id="PTHR43396:SF6">
    <property type="entry name" value="ABL201WP"/>
    <property type="match status" value="1"/>
</dbReference>
<dbReference type="InterPro" id="IPR012292">
    <property type="entry name" value="Globin/Proto"/>
</dbReference>
<dbReference type="PROSITE" id="PS01033">
    <property type="entry name" value="GLOBIN"/>
    <property type="match status" value="1"/>
</dbReference>
<dbReference type="Gene3D" id="1.10.490.10">
    <property type="entry name" value="Globins"/>
    <property type="match status" value="1"/>
</dbReference>
<dbReference type="GO" id="GO:0071949">
    <property type="term" value="F:FAD binding"/>
    <property type="evidence" value="ECO:0007669"/>
    <property type="project" value="TreeGrafter"/>
</dbReference>
<dbReference type="GO" id="GO:0046210">
    <property type="term" value="P:nitric oxide catabolic process"/>
    <property type="evidence" value="ECO:0007669"/>
    <property type="project" value="TreeGrafter"/>
</dbReference>
<reference evidence="2 3" key="1">
    <citation type="journal article" date="2011" name="J. Gen. Appl. Microbiol.">
        <title>Draft genome sequencing of the enigmatic yeast Saitoella complicata.</title>
        <authorList>
            <person name="Nishida H."/>
            <person name="Hamamoto M."/>
            <person name="Sugiyama J."/>
        </authorList>
    </citation>
    <scope>NUCLEOTIDE SEQUENCE [LARGE SCALE GENOMIC DNA]</scope>
    <source>
        <strain evidence="2 3">NRRL Y-17804</strain>
    </source>
</reference>
<dbReference type="EMBL" id="BACD03000044">
    <property type="protein sequence ID" value="GAO51321.1"/>
    <property type="molecule type" value="Genomic_DNA"/>
</dbReference>
<evidence type="ECO:0000313" key="2">
    <source>
        <dbReference type="EMBL" id="GAO51321.1"/>
    </source>
</evidence>
<dbReference type="SUPFAM" id="SSF46458">
    <property type="entry name" value="Globin-like"/>
    <property type="match status" value="1"/>
</dbReference>
<dbReference type="OMA" id="ETHFARK"/>
<dbReference type="STRING" id="698492.A0A0E9NNP4"/>
<dbReference type="Pfam" id="PF00042">
    <property type="entry name" value="Globin"/>
    <property type="match status" value="1"/>
</dbReference>
<protein>
    <recommendedName>
        <fullName evidence="1">Globin domain-containing protein</fullName>
    </recommendedName>
</protein>
<gene>
    <name evidence="2" type="ORF">G7K_5424-t1</name>
</gene>
<accession>A0A0E9NNP4</accession>
<feature type="domain" description="Globin" evidence="1">
    <location>
        <begin position="19"/>
        <end position="171"/>
    </location>
</feature>
<dbReference type="AlphaFoldDB" id="A0A0E9NNP4"/>
<evidence type="ECO:0000259" key="1">
    <source>
        <dbReference type="PROSITE" id="PS01033"/>
    </source>
</evidence>
<dbReference type="Proteomes" id="UP000033140">
    <property type="component" value="Unassembled WGS sequence"/>
</dbReference>
<organism evidence="2 3">
    <name type="scientific">Saitoella complicata (strain BCRC 22490 / CBS 7301 / JCM 7358 / NBRC 10748 / NRRL Y-17804)</name>
    <dbReference type="NCBI Taxonomy" id="698492"/>
    <lineage>
        <taxon>Eukaryota</taxon>
        <taxon>Fungi</taxon>
        <taxon>Dikarya</taxon>
        <taxon>Ascomycota</taxon>
        <taxon>Taphrinomycotina</taxon>
        <taxon>Taphrinomycotina incertae sedis</taxon>
        <taxon>Saitoella</taxon>
    </lineage>
</organism>
<reference evidence="2 3" key="2">
    <citation type="journal article" date="2014" name="J. Gen. Appl. Microbiol.">
        <title>The early diverging ascomycetous budding yeast Saitoella complicata has three histone deacetylases belonging to the Clr6, Hos2, and Rpd3 lineages.</title>
        <authorList>
            <person name="Nishida H."/>
            <person name="Matsumoto T."/>
            <person name="Kondo S."/>
            <person name="Hamamoto M."/>
            <person name="Yoshikawa H."/>
        </authorList>
    </citation>
    <scope>NUCLEOTIDE SEQUENCE [LARGE SCALE GENOMIC DNA]</scope>
    <source>
        <strain evidence="2 3">NRRL Y-17804</strain>
    </source>
</reference>
<dbReference type="InterPro" id="IPR009050">
    <property type="entry name" value="Globin-like_sf"/>
</dbReference>
<name>A0A0E9NNP4_SAICN</name>
<dbReference type="GO" id="GO:0008941">
    <property type="term" value="F:nitric oxide dioxygenase NAD(P)H activity"/>
    <property type="evidence" value="ECO:0007669"/>
    <property type="project" value="TreeGrafter"/>
</dbReference>
<dbReference type="InterPro" id="IPR000971">
    <property type="entry name" value="Globin"/>
</dbReference>
<dbReference type="GO" id="GO:0071500">
    <property type="term" value="P:cellular response to nitrosative stress"/>
    <property type="evidence" value="ECO:0007669"/>
    <property type="project" value="TreeGrafter"/>
</dbReference>
<dbReference type="GO" id="GO:0019825">
    <property type="term" value="F:oxygen binding"/>
    <property type="evidence" value="ECO:0007669"/>
    <property type="project" value="InterPro"/>
</dbReference>
<keyword evidence="3" id="KW-1185">Reference proteome</keyword>
<evidence type="ECO:0000313" key="3">
    <source>
        <dbReference type="Proteomes" id="UP000033140"/>
    </source>
</evidence>
<comment type="caution">
    <text evidence="2">The sequence shown here is derived from an EMBL/GenBank/DDBJ whole genome shotgun (WGS) entry which is preliminary data.</text>
</comment>
<dbReference type="GO" id="GO:0020037">
    <property type="term" value="F:heme binding"/>
    <property type="evidence" value="ECO:0007669"/>
    <property type="project" value="InterPro"/>
</dbReference>
<sequence>MKGFRKQQEKKEASPPPVLMSEEEIKVVRDSWYQVMHPTSSTPQKFIKTPLSLQQEYPFAPPLSPASLFTYTFYSNLFILHPELRSMFSNIHAQSAALAGVVSTSVNMLNNIEALAPKLEAMGRAHRDLYNVKSEMYETVGEVLLLSLRERLGEGWSGSIEKGILIFPNIP</sequence>
<proteinExistence type="predicted"/>
<dbReference type="PANTHER" id="PTHR43396">
    <property type="entry name" value="FLAVOHEMOPROTEIN"/>
    <property type="match status" value="1"/>
</dbReference>
<reference evidence="2 3" key="3">
    <citation type="journal article" date="2015" name="Genome Announc.">
        <title>Draft Genome Sequence of the Archiascomycetous Yeast Saitoella complicata.</title>
        <authorList>
            <person name="Yamauchi K."/>
            <person name="Kondo S."/>
            <person name="Hamamoto M."/>
            <person name="Takahashi Y."/>
            <person name="Ogura Y."/>
            <person name="Hayashi T."/>
            <person name="Nishida H."/>
        </authorList>
    </citation>
    <scope>NUCLEOTIDE SEQUENCE [LARGE SCALE GENOMIC DNA]</scope>
    <source>
        <strain evidence="2 3">NRRL Y-17804</strain>
    </source>
</reference>